<evidence type="ECO:0000313" key="2">
    <source>
        <dbReference type="Proteomes" id="UP000632222"/>
    </source>
</evidence>
<comment type="caution">
    <text evidence="1">The sequence shown here is derived from an EMBL/GenBank/DDBJ whole genome shotgun (WGS) entry which is preliminary data.</text>
</comment>
<gene>
    <name evidence="1" type="ORF">GCM10008938_50600</name>
</gene>
<protein>
    <submittedName>
        <fullName evidence="1">Uncharacterized protein</fullName>
    </submittedName>
</protein>
<name>A0ABQ2DK69_9DEIO</name>
<sequence length="104" mass="11567">MKAMQEGMQMPVHGRFQVGFRLTGVQGLATLAARHECPEHVLRVHPVFERHVCRNITVAVGAHLLQVKLVLLTPQGVRRSPTVPEVRRFQQAPGTKQGGGIHMF</sequence>
<reference evidence="2" key="1">
    <citation type="journal article" date="2019" name="Int. J. Syst. Evol. Microbiol.">
        <title>The Global Catalogue of Microorganisms (GCM) 10K type strain sequencing project: providing services to taxonomists for standard genome sequencing and annotation.</title>
        <authorList>
            <consortium name="The Broad Institute Genomics Platform"/>
            <consortium name="The Broad Institute Genome Sequencing Center for Infectious Disease"/>
            <person name="Wu L."/>
            <person name="Ma J."/>
        </authorList>
    </citation>
    <scope>NUCLEOTIDE SEQUENCE [LARGE SCALE GENOMIC DNA]</scope>
    <source>
        <strain evidence="2">JCM 14370</strain>
    </source>
</reference>
<evidence type="ECO:0000313" key="1">
    <source>
        <dbReference type="EMBL" id="GGJ58385.1"/>
    </source>
</evidence>
<accession>A0ABQ2DK69</accession>
<keyword evidence="2" id="KW-1185">Reference proteome</keyword>
<dbReference type="Proteomes" id="UP000632222">
    <property type="component" value="Unassembled WGS sequence"/>
</dbReference>
<proteinExistence type="predicted"/>
<dbReference type="EMBL" id="BMOD01000043">
    <property type="protein sequence ID" value="GGJ58385.1"/>
    <property type="molecule type" value="Genomic_DNA"/>
</dbReference>
<organism evidence="1 2">
    <name type="scientific">Deinococcus roseus</name>
    <dbReference type="NCBI Taxonomy" id="392414"/>
    <lineage>
        <taxon>Bacteria</taxon>
        <taxon>Thermotogati</taxon>
        <taxon>Deinococcota</taxon>
        <taxon>Deinococci</taxon>
        <taxon>Deinococcales</taxon>
        <taxon>Deinococcaceae</taxon>
        <taxon>Deinococcus</taxon>
    </lineage>
</organism>